<name>A0ABV6Z5G1_UNCC1</name>
<dbReference type="EC" id="2.1.1.64" evidence="2"/>
<evidence type="ECO:0000313" key="2">
    <source>
        <dbReference type="EMBL" id="MFC1853667.1"/>
    </source>
</evidence>
<dbReference type="CDD" id="cd02440">
    <property type="entry name" value="AdoMet_MTases"/>
    <property type="match status" value="1"/>
</dbReference>
<comment type="caution">
    <text evidence="2">The sequence shown here is derived from an EMBL/GenBank/DDBJ whole genome shotgun (WGS) entry which is preliminary data.</text>
</comment>
<dbReference type="GO" id="GO:0061542">
    <property type="term" value="F:3-demethylubiquinol 3-O-methyltransferase activity"/>
    <property type="evidence" value="ECO:0007669"/>
    <property type="project" value="UniProtKB-EC"/>
</dbReference>
<evidence type="ECO:0000256" key="1">
    <source>
        <dbReference type="SAM" id="Phobius"/>
    </source>
</evidence>
<dbReference type="PANTHER" id="PTHR43861:SF6">
    <property type="entry name" value="METHYLTRANSFERASE TYPE 11"/>
    <property type="match status" value="1"/>
</dbReference>
<dbReference type="EC" id="2.1.1.222" evidence="2"/>
<keyword evidence="3" id="KW-1185">Reference proteome</keyword>
<organism evidence="2 3">
    <name type="scientific">candidate division CSSED10-310 bacterium</name>
    <dbReference type="NCBI Taxonomy" id="2855610"/>
    <lineage>
        <taxon>Bacteria</taxon>
        <taxon>Bacteria division CSSED10-310</taxon>
    </lineage>
</organism>
<dbReference type="Proteomes" id="UP001594351">
    <property type="component" value="Unassembled WGS sequence"/>
</dbReference>
<keyword evidence="2" id="KW-0808">Transferase</keyword>
<evidence type="ECO:0000313" key="3">
    <source>
        <dbReference type="Proteomes" id="UP001594351"/>
    </source>
</evidence>
<dbReference type="Gene3D" id="3.40.50.150">
    <property type="entry name" value="Vaccinia Virus protein VP39"/>
    <property type="match status" value="1"/>
</dbReference>
<dbReference type="EMBL" id="JBHPBY010000567">
    <property type="protein sequence ID" value="MFC1853667.1"/>
    <property type="molecule type" value="Genomic_DNA"/>
</dbReference>
<dbReference type="GO" id="GO:0102208">
    <property type="term" value="F:2-polyprenyl-6-hydroxyphenol methylase activity"/>
    <property type="evidence" value="ECO:0007669"/>
    <property type="project" value="UniProtKB-EC"/>
</dbReference>
<feature type="transmembrane region" description="Helical" evidence="1">
    <location>
        <begin position="279"/>
        <end position="298"/>
    </location>
</feature>
<keyword evidence="1" id="KW-1133">Transmembrane helix</keyword>
<keyword evidence="2" id="KW-0489">Methyltransferase</keyword>
<protein>
    <submittedName>
        <fullName evidence="2">Class I SAM-dependent methyltransferase</fullName>
        <ecNumber evidence="2">2.1.1.222</ecNumber>
        <ecNumber evidence="2">2.1.1.64</ecNumber>
    </submittedName>
</protein>
<dbReference type="Pfam" id="PF13489">
    <property type="entry name" value="Methyltransf_23"/>
    <property type="match status" value="1"/>
</dbReference>
<keyword evidence="1" id="KW-0812">Transmembrane</keyword>
<dbReference type="PANTHER" id="PTHR43861">
    <property type="entry name" value="TRANS-ACONITATE 2-METHYLTRANSFERASE-RELATED"/>
    <property type="match status" value="1"/>
</dbReference>
<reference evidence="2 3" key="1">
    <citation type="submission" date="2024-09" db="EMBL/GenBank/DDBJ databases">
        <title>Laminarin stimulates single cell rates of sulfate reduction while oxygen inhibits transcriptomic activity in coastal marine sediment.</title>
        <authorList>
            <person name="Lindsay M."/>
            <person name="Orcutt B."/>
            <person name="Emerson D."/>
            <person name="Stepanauskas R."/>
            <person name="D'Angelo T."/>
        </authorList>
    </citation>
    <scope>NUCLEOTIDE SEQUENCE [LARGE SCALE GENOMIC DNA]</scope>
    <source>
        <strain evidence="2">SAG AM-311-K15</strain>
    </source>
</reference>
<dbReference type="GO" id="GO:0032259">
    <property type="term" value="P:methylation"/>
    <property type="evidence" value="ECO:0007669"/>
    <property type="project" value="UniProtKB-KW"/>
</dbReference>
<proteinExistence type="predicted"/>
<sequence>MNVTNKERATLCPVCHTVSTQPYYSGNQVVVEDFVHRHGEYFYCQHCQILFQDPPFIVSELSPELIQAEVINQNPLGTGTLIGHIYSLYYRFTRRAIVHLRRLTPLRLLDVGCGTGQFCKTVSAYYEAWGVDSSPQACEVARSYGLKNIVCDTFRRELFDLKFNVITFWQTIEHLESSPLEALQTAFDLLEPGGILYIGEVPNINGMEFRVFGARCFYLASPVHNYIFSEYFFTTSLSQIGFKEIKIRHDWKNYTLLSGSFMIKLQDWLGIKLSATTRLLMALVTYPGWALLNVIVAWQKKSATFSIMALKPGQKL</sequence>
<dbReference type="InterPro" id="IPR029063">
    <property type="entry name" value="SAM-dependent_MTases_sf"/>
</dbReference>
<accession>A0ABV6Z5G1</accession>
<dbReference type="SUPFAM" id="SSF53335">
    <property type="entry name" value="S-adenosyl-L-methionine-dependent methyltransferases"/>
    <property type="match status" value="1"/>
</dbReference>
<gene>
    <name evidence="2" type="ORF">ACFL27_26080</name>
</gene>
<keyword evidence="1" id="KW-0472">Membrane</keyword>